<comment type="caution">
    <text evidence="1">The sequence shown here is derived from an EMBL/GenBank/DDBJ whole genome shotgun (WGS) entry which is preliminary data.</text>
</comment>
<organism evidence="1 2">
    <name type="scientific">Caerostris darwini</name>
    <dbReference type="NCBI Taxonomy" id="1538125"/>
    <lineage>
        <taxon>Eukaryota</taxon>
        <taxon>Metazoa</taxon>
        <taxon>Ecdysozoa</taxon>
        <taxon>Arthropoda</taxon>
        <taxon>Chelicerata</taxon>
        <taxon>Arachnida</taxon>
        <taxon>Araneae</taxon>
        <taxon>Araneomorphae</taxon>
        <taxon>Entelegynae</taxon>
        <taxon>Araneoidea</taxon>
        <taxon>Araneidae</taxon>
        <taxon>Caerostris</taxon>
    </lineage>
</organism>
<proteinExistence type="predicted"/>
<dbReference type="AlphaFoldDB" id="A0AAV4QFM1"/>
<evidence type="ECO:0000313" key="1">
    <source>
        <dbReference type="EMBL" id="GIY08092.1"/>
    </source>
</evidence>
<accession>A0AAV4QFM1</accession>
<keyword evidence="2" id="KW-1185">Reference proteome</keyword>
<reference evidence="1 2" key="1">
    <citation type="submission" date="2021-06" db="EMBL/GenBank/DDBJ databases">
        <title>Caerostris darwini draft genome.</title>
        <authorList>
            <person name="Kono N."/>
            <person name="Arakawa K."/>
        </authorList>
    </citation>
    <scope>NUCLEOTIDE SEQUENCE [LARGE SCALE GENOMIC DNA]</scope>
</reference>
<sequence>MVKKINNGRGAPLKIELVDVSTLNPDYTAYFKNYAMNGLLNDAVNKFDDLRIALKEFRDWEDRSPIWDEQRQKWINVYQKALKEANLAMSQAISDLDASGGLDQFDEAFKKYGENEENIPHRYMLELIKLKHKCENKPFIWFPYTAAVSHYVHWGSVNCSLPSPEPLFVGYAATSSTGFGNGGNIECLTSGKPELEQKDLGSTVVSTINGLKYQLPDERSGQALCAMCKLENATTAITIAGREECPEEQKLEYVGYLMTSRDAGTGSSLVCFDRYPDDSIPSKQAADSTASLTPVWMICDDCDEDENKKFVSCVVCSR</sequence>
<dbReference type="Proteomes" id="UP001054837">
    <property type="component" value="Unassembled WGS sequence"/>
</dbReference>
<dbReference type="EMBL" id="BPLQ01004441">
    <property type="protein sequence ID" value="GIY08092.1"/>
    <property type="molecule type" value="Genomic_DNA"/>
</dbReference>
<protein>
    <submittedName>
        <fullName evidence="1">Uncharacterized protein</fullName>
    </submittedName>
</protein>
<name>A0AAV4QFM1_9ARAC</name>
<gene>
    <name evidence="1" type="primary">AVEN_237194_1</name>
    <name evidence="1" type="ORF">CDAR_85621</name>
</gene>
<evidence type="ECO:0000313" key="2">
    <source>
        <dbReference type="Proteomes" id="UP001054837"/>
    </source>
</evidence>